<name>A0ABR1FBY1_9ASCO</name>
<feature type="compositionally biased region" description="Low complexity" evidence="2">
    <location>
        <begin position="251"/>
        <end position="263"/>
    </location>
</feature>
<dbReference type="Gene3D" id="2.20.70.10">
    <property type="match status" value="2"/>
</dbReference>
<dbReference type="Gene3D" id="1.10.10.440">
    <property type="entry name" value="FF domain"/>
    <property type="match status" value="1"/>
</dbReference>
<reference evidence="4 5" key="1">
    <citation type="submission" date="2024-03" db="EMBL/GenBank/DDBJ databases">
        <title>Genome-scale model development and genomic sequencing of the oleaginous clade Lipomyces.</title>
        <authorList>
            <consortium name="Lawrence Berkeley National Laboratory"/>
            <person name="Czajka J.J."/>
            <person name="Han Y."/>
            <person name="Kim J."/>
            <person name="Mondo S.J."/>
            <person name="Hofstad B.A."/>
            <person name="Robles A."/>
            <person name="Haridas S."/>
            <person name="Riley R."/>
            <person name="LaButti K."/>
            <person name="Pangilinan J."/>
            <person name="Andreopoulos W."/>
            <person name="Lipzen A."/>
            <person name="Yan J."/>
            <person name="Wang M."/>
            <person name="Ng V."/>
            <person name="Grigoriev I.V."/>
            <person name="Spatafora J.W."/>
            <person name="Magnuson J.K."/>
            <person name="Baker S.E."/>
            <person name="Pomraning K.R."/>
        </authorList>
    </citation>
    <scope>NUCLEOTIDE SEQUENCE [LARGE SCALE GENOMIC DNA]</scope>
    <source>
        <strain evidence="4 5">Phaff 52-87</strain>
    </source>
</reference>
<feature type="compositionally biased region" description="Basic and acidic residues" evidence="2">
    <location>
        <begin position="53"/>
        <end position="67"/>
    </location>
</feature>
<dbReference type="GeneID" id="90034918"/>
<dbReference type="InterPro" id="IPR001202">
    <property type="entry name" value="WW_dom"/>
</dbReference>
<feature type="region of interest" description="Disordered" evidence="2">
    <location>
        <begin position="38"/>
        <end position="94"/>
    </location>
</feature>
<dbReference type="SUPFAM" id="SSF51045">
    <property type="entry name" value="WW domain"/>
    <property type="match status" value="1"/>
</dbReference>
<dbReference type="PROSITE" id="PS01159">
    <property type="entry name" value="WW_DOMAIN_1"/>
    <property type="match status" value="1"/>
</dbReference>
<dbReference type="Pfam" id="PF00397">
    <property type="entry name" value="WW"/>
    <property type="match status" value="1"/>
</dbReference>
<accession>A0ABR1FBY1</accession>
<dbReference type="InterPro" id="IPR045148">
    <property type="entry name" value="TCRG1-like"/>
</dbReference>
<dbReference type="PANTHER" id="PTHR15377:SF3">
    <property type="entry name" value="WW DOMAIN-CONTAINING PROTEIN"/>
    <property type="match status" value="1"/>
</dbReference>
<dbReference type="SMART" id="SM00441">
    <property type="entry name" value="FF"/>
    <property type="match status" value="2"/>
</dbReference>
<dbReference type="InterPro" id="IPR002713">
    <property type="entry name" value="FF_domain"/>
</dbReference>
<protein>
    <recommendedName>
        <fullName evidence="3">WW domain-containing protein</fullName>
    </recommendedName>
</protein>
<dbReference type="PANTHER" id="PTHR15377">
    <property type="entry name" value="TRANSCRIPTION ELONGATION REGULATOR 1"/>
    <property type="match status" value="1"/>
</dbReference>
<evidence type="ECO:0000256" key="2">
    <source>
        <dbReference type="SAM" id="MobiDB-lite"/>
    </source>
</evidence>
<evidence type="ECO:0000256" key="1">
    <source>
        <dbReference type="ARBA" id="ARBA00022737"/>
    </source>
</evidence>
<evidence type="ECO:0000313" key="4">
    <source>
        <dbReference type="EMBL" id="KAK7207361.1"/>
    </source>
</evidence>
<sequence length="439" mass="50187">MSARPAASDDLPPGWTRHIAPSGHYYYYNKATKQSSYEKPAFSNASVAPGESKSSDVKPSELSKARPDPSTAGDAQRKPALQQPRATQSQDRSSWAAAYMPGFEQQQKRQQRKRRKEEPVLMRELSLKPWCLAVTNLGRPFVYNLEEKKSLWMPPPDVSAALELIPREELILMIARCRGLRNPKDGSVHFDATQAMVPASEVAETKPIGLADEEDFDENDFVEPDGPPMTSGIIRQRNRSPAEDDGDSDSESGSSDSSSGSGDSDSEEESDSDEEKGENEAEQVEFDEEDIEWQIQAMMAENGLDGEEDIPYVEKVKTFRQMLMDLNVNPYSNWETEMNKLVEDTRYFMLQTASERIAVFQDWAKERIAELKEQKANETRISPEDLFSEFLRQYATPKLFYAEFKRKYRKEAGFKDSRLSDREKEKMYREYIDKLKKKK</sequence>
<dbReference type="EMBL" id="JBBJBU010000001">
    <property type="protein sequence ID" value="KAK7207361.1"/>
    <property type="molecule type" value="Genomic_DNA"/>
</dbReference>
<feature type="domain" description="WW" evidence="3">
    <location>
        <begin position="129"/>
        <end position="157"/>
    </location>
</feature>
<gene>
    <name evidence="4" type="ORF">BZA70DRAFT_11034</name>
</gene>
<feature type="compositionally biased region" description="Polar residues" evidence="2">
    <location>
        <begin position="84"/>
        <end position="93"/>
    </location>
</feature>
<dbReference type="CDD" id="cd00201">
    <property type="entry name" value="WW"/>
    <property type="match status" value="1"/>
</dbReference>
<feature type="region of interest" description="Disordered" evidence="2">
    <location>
        <begin position="200"/>
        <end position="288"/>
    </location>
</feature>
<organism evidence="4 5">
    <name type="scientific">Myxozyma melibiosi</name>
    <dbReference type="NCBI Taxonomy" id="54550"/>
    <lineage>
        <taxon>Eukaryota</taxon>
        <taxon>Fungi</taxon>
        <taxon>Dikarya</taxon>
        <taxon>Ascomycota</taxon>
        <taxon>Saccharomycotina</taxon>
        <taxon>Lipomycetes</taxon>
        <taxon>Lipomycetales</taxon>
        <taxon>Lipomycetaceae</taxon>
        <taxon>Myxozyma</taxon>
    </lineage>
</organism>
<dbReference type="Proteomes" id="UP001498771">
    <property type="component" value="Unassembled WGS sequence"/>
</dbReference>
<feature type="compositionally biased region" description="Acidic residues" evidence="2">
    <location>
        <begin position="211"/>
        <end position="223"/>
    </location>
</feature>
<dbReference type="InterPro" id="IPR036020">
    <property type="entry name" value="WW_dom_sf"/>
</dbReference>
<keyword evidence="1" id="KW-0677">Repeat</keyword>
<dbReference type="PROSITE" id="PS50020">
    <property type="entry name" value="WW_DOMAIN_2"/>
    <property type="match status" value="2"/>
</dbReference>
<evidence type="ECO:0000313" key="5">
    <source>
        <dbReference type="Proteomes" id="UP001498771"/>
    </source>
</evidence>
<dbReference type="SUPFAM" id="SSF81698">
    <property type="entry name" value="FF domain"/>
    <property type="match status" value="1"/>
</dbReference>
<feature type="domain" description="WW" evidence="3">
    <location>
        <begin position="9"/>
        <end position="42"/>
    </location>
</feature>
<comment type="caution">
    <text evidence="4">The sequence shown here is derived from an EMBL/GenBank/DDBJ whole genome shotgun (WGS) entry which is preliminary data.</text>
</comment>
<dbReference type="RefSeq" id="XP_064770394.1">
    <property type="nucleotide sequence ID" value="XM_064909406.1"/>
</dbReference>
<feature type="compositionally biased region" description="Acidic residues" evidence="2">
    <location>
        <begin position="264"/>
        <end position="288"/>
    </location>
</feature>
<dbReference type="InterPro" id="IPR036517">
    <property type="entry name" value="FF_domain_sf"/>
</dbReference>
<dbReference type="SMART" id="SM00456">
    <property type="entry name" value="WW"/>
    <property type="match status" value="2"/>
</dbReference>
<keyword evidence="5" id="KW-1185">Reference proteome</keyword>
<dbReference type="Pfam" id="PF01846">
    <property type="entry name" value="FF"/>
    <property type="match status" value="1"/>
</dbReference>
<evidence type="ECO:0000259" key="3">
    <source>
        <dbReference type="PROSITE" id="PS50020"/>
    </source>
</evidence>
<proteinExistence type="predicted"/>